<dbReference type="EMBL" id="CAADIW010000021">
    <property type="protein sequence ID" value="VFS25926.1"/>
    <property type="molecule type" value="Genomic_DNA"/>
</dbReference>
<reference evidence="3 4" key="1">
    <citation type="submission" date="2019-03" db="EMBL/GenBank/DDBJ databases">
        <authorList>
            <consortium name="Pathogen Informatics"/>
        </authorList>
    </citation>
    <scope>NUCLEOTIDE SEQUENCE [LARGE SCALE GENOMIC DNA]</scope>
    <source>
        <strain evidence="3 4">NCTC12126</strain>
    </source>
</reference>
<dbReference type="AlphaFoldDB" id="A0A484XRC0"/>
<feature type="coiled-coil region" evidence="1">
    <location>
        <begin position="181"/>
        <end position="222"/>
    </location>
</feature>
<evidence type="ECO:0000313" key="3">
    <source>
        <dbReference type="EMBL" id="VFS25926.1"/>
    </source>
</evidence>
<keyword evidence="1" id="KW-0175">Coiled coil</keyword>
<evidence type="ECO:0000256" key="2">
    <source>
        <dbReference type="SAM" id="MobiDB-lite"/>
    </source>
</evidence>
<dbReference type="Pfam" id="PF09979">
    <property type="entry name" value="DUF2213"/>
    <property type="match status" value="1"/>
</dbReference>
<dbReference type="InterPro" id="IPR016913">
    <property type="entry name" value="UCP029215"/>
</dbReference>
<gene>
    <name evidence="3" type="ORF">NCTC12126_02364</name>
</gene>
<protein>
    <submittedName>
        <fullName evidence="3">Uncharacterized protein conserved in bacteria</fullName>
    </submittedName>
</protein>
<organism evidence="3 4">
    <name type="scientific">Enterobacter cancerogenus</name>
    <dbReference type="NCBI Taxonomy" id="69218"/>
    <lineage>
        <taxon>Bacteria</taxon>
        <taxon>Pseudomonadati</taxon>
        <taxon>Pseudomonadota</taxon>
        <taxon>Gammaproteobacteria</taxon>
        <taxon>Enterobacterales</taxon>
        <taxon>Enterobacteriaceae</taxon>
        <taxon>Enterobacter</taxon>
        <taxon>Enterobacter cloacae complex</taxon>
    </lineage>
</organism>
<feature type="region of interest" description="Disordered" evidence="2">
    <location>
        <begin position="301"/>
        <end position="338"/>
    </location>
</feature>
<feature type="compositionally biased region" description="Basic and acidic residues" evidence="2">
    <location>
        <begin position="316"/>
        <end position="332"/>
    </location>
</feature>
<evidence type="ECO:0000313" key="4">
    <source>
        <dbReference type="Proteomes" id="UP000351155"/>
    </source>
</evidence>
<name>A0A484XRC0_9ENTR</name>
<proteinExistence type="predicted"/>
<dbReference type="PIRSF" id="PIRSF029215">
    <property type="entry name" value="UCP029215"/>
    <property type="match status" value="1"/>
</dbReference>
<dbReference type="Proteomes" id="UP000351155">
    <property type="component" value="Unassembled WGS sequence"/>
</dbReference>
<accession>A0A484XRC0</accession>
<sequence length="338" mass="37839">MKLQHDTEINVDAVRDWTVTDEGWLQIDIPVRRAGILTYDKSKGDAFTAKEYLSEDELFNTDSMKTLIGKPVAMTPHPKGGKVTAKNYRALNVGTVIDAFRRGDDLIARSLVQDENAIKLILNDKSLRGASAGYQCDEKLKVNGTSKWGDYDTVQRGAKYNHIIICRNPRNSNARFNLDEIMTKEVNVDELQEQVTTLTKERDGLQKQVDTLNGELLAANKKIVNLDSQNSEAYERGLKDGKNQHLLNEHAKALGINVDSLDPKLVKIAVIKKANPQMNTDSLDDAQIDTALEMAMTIKPAKDFKQNPRRQQVNNDGDRNGAETDSHADYQKRLFGGQ</sequence>
<evidence type="ECO:0000256" key="1">
    <source>
        <dbReference type="SAM" id="Coils"/>
    </source>
</evidence>